<organism evidence="2 3">
    <name type="scientific">Mycena sanguinolenta</name>
    <dbReference type="NCBI Taxonomy" id="230812"/>
    <lineage>
        <taxon>Eukaryota</taxon>
        <taxon>Fungi</taxon>
        <taxon>Dikarya</taxon>
        <taxon>Basidiomycota</taxon>
        <taxon>Agaricomycotina</taxon>
        <taxon>Agaricomycetes</taxon>
        <taxon>Agaricomycetidae</taxon>
        <taxon>Agaricales</taxon>
        <taxon>Marasmiineae</taxon>
        <taxon>Mycenaceae</taxon>
        <taxon>Mycena</taxon>
    </lineage>
</organism>
<dbReference type="GO" id="GO:0016740">
    <property type="term" value="F:transferase activity"/>
    <property type="evidence" value="ECO:0007669"/>
    <property type="project" value="UniProtKB-KW"/>
</dbReference>
<evidence type="ECO:0000313" key="2">
    <source>
        <dbReference type="EMBL" id="KAF7374880.1"/>
    </source>
</evidence>
<feature type="transmembrane region" description="Helical" evidence="1">
    <location>
        <begin position="108"/>
        <end position="130"/>
    </location>
</feature>
<accession>A0A8H6Z998</accession>
<proteinExistence type="predicted"/>
<keyword evidence="1" id="KW-1133">Transmembrane helix</keyword>
<protein>
    <submittedName>
        <fullName evidence="2">1,3-beta-glucanosyltransferase</fullName>
    </submittedName>
</protein>
<keyword evidence="1" id="KW-0812">Transmembrane</keyword>
<gene>
    <name evidence="2" type="ORF">MSAN_00374100</name>
</gene>
<keyword evidence="2" id="KW-0808">Transferase</keyword>
<dbReference type="AlphaFoldDB" id="A0A8H6Z998"/>
<evidence type="ECO:0000313" key="3">
    <source>
        <dbReference type="Proteomes" id="UP000623467"/>
    </source>
</evidence>
<dbReference type="Proteomes" id="UP000623467">
    <property type="component" value="Unassembled WGS sequence"/>
</dbReference>
<dbReference type="OrthoDB" id="2997390at2759"/>
<dbReference type="EMBL" id="JACAZH010000002">
    <property type="protein sequence ID" value="KAF7374880.1"/>
    <property type="molecule type" value="Genomic_DNA"/>
</dbReference>
<sequence length="136" mass="14734">MMIVFCRRAPFIKAVTHDIKAYLEIIGSSALVSYADIDGAAAFRDAVADYLSCDCCGAGSGGTAIDCITNTQRMVRRHAHLDIRQDDFESDYLCFLLPATAAIMSQELLGTGMLIGCILSGTPFGVSVLLRREIYT</sequence>
<keyword evidence="3" id="KW-1185">Reference proteome</keyword>
<evidence type="ECO:0000256" key="1">
    <source>
        <dbReference type="SAM" id="Phobius"/>
    </source>
</evidence>
<keyword evidence="1" id="KW-0472">Membrane</keyword>
<reference evidence="2" key="1">
    <citation type="submission" date="2020-05" db="EMBL/GenBank/DDBJ databases">
        <title>Mycena genomes resolve the evolution of fungal bioluminescence.</title>
        <authorList>
            <person name="Tsai I.J."/>
        </authorList>
    </citation>
    <scope>NUCLEOTIDE SEQUENCE</scope>
    <source>
        <strain evidence="2">160909Yilan</strain>
    </source>
</reference>
<comment type="caution">
    <text evidence="2">The sequence shown here is derived from an EMBL/GenBank/DDBJ whole genome shotgun (WGS) entry which is preliminary data.</text>
</comment>
<dbReference type="Gene3D" id="3.20.20.80">
    <property type="entry name" value="Glycosidases"/>
    <property type="match status" value="1"/>
</dbReference>
<name>A0A8H6Z998_9AGAR</name>